<dbReference type="Pfam" id="PF07690">
    <property type="entry name" value="MFS_1"/>
    <property type="match status" value="1"/>
</dbReference>
<feature type="transmembrane region" description="Helical" evidence="8">
    <location>
        <begin position="267"/>
        <end position="292"/>
    </location>
</feature>
<feature type="transmembrane region" description="Helical" evidence="8">
    <location>
        <begin position="226"/>
        <end position="247"/>
    </location>
</feature>
<feature type="transmembrane region" description="Helical" evidence="8">
    <location>
        <begin position="76"/>
        <end position="99"/>
    </location>
</feature>
<keyword evidence="4 8" id="KW-0812">Transmembrane</keyword>
<accession>A0ABV7YC28</accession>
<keyword evidence="11" id="KW-1185">Reference proteome</keyword>
<evidence type="ECO:0000256" key="3">
    <source>
        <dbReference type="ARBA" id="ARBA00022475"/>
    </source>
</evidence>
<dbReference type="PANTHER" id="PTHR42718">
    <property type="entry name" value="MAJOR FACILITATOR SUPERFAMILY MULTIDRUG TRANSPORTER MFSC"/>
    <property type="match status" value="1"/>
</dbReference>
<dbReference type="PANTHER" id="PTHR42718:SF42">
    <property type="entry name" value="EXPORT PROTEIN"/>
    <property type="match status" value="1"/>
</dbReference>
<evidence type="ECO:0000313" key="11">
    <source>
        <dbReference type="Proteomes" id="UP001595699"/>
    </source>
</evidence>
<dbReference type="Proteomes" id="UP001595699">
    <property type="component" value="Unassembled WGS sequence"/>
</dbReference>
<sequence>MIDTPRPWAALGALCIGFFMIMVDTTIVNVAIPAMLTGLNATLTDIIWVNSVYLLTFAVPLLLTGRLGDRFGPKRMFVAGLVIFTAASALCGLADSAAFLIGARAVQGLGAAMMTPQTMAFITRLFPPSKRGAPMGLWGGVAGIAAIVGPLLGGVLVETLGWEWIFWVNVPIGVIGLVLAVWLVPDWRPGHSHSFDPLGIFLSGAGLFAIVFGLQEGQRYEWGAIGPISIPVLIGLGVVLLGLFVWWQFRNKNEPLLPMKLFDNWNFSMGTLGTMAIGFAITGMFLPLVIYIQSVLGFSALESGLLTAPMSLVSGVVAPFAGRLSDRVNAKWVVAFGFLALAAGTAIIAAQAQPTTNAWTLVPALLVCGLGIGLVFSPLTNLTTHSLDPRLIGAGSGVYNTSRQVGGVIGAAAVGVMLQARLSVELPLQARSVAGQLPPEFRQPFVDGFEQAAKGSAEFSSGTSFPVPAGVPAEVADRLQSLGHEVFTHAFTGAAKASLLLPIAAMLLGIVAMIAARRATTPPPPGDTPREPASATSHP</sequence>
<keyword evidence="5 8" id="KW-1133">Transmembrane helix</keyword>
<reference evidence="11" key="1">
    <citation type="journal article" date="2019" name="Int. J. Syst. Evol. Microbiol.">
        <title>The Global Catalogue of Microorganisms (GCM) 10K type strain sequencing project: providing services to taxonomists for standard genome sequencing and annotation.</title>
        <authorList>
            <consortium name="The Broad Institute Genomics Platform"/>
            <consortium name="The Broad Institute Genome Sequencing Center for Infectious Disease"/>
            <person name="Wu L."/>
            <person name="Ma J."/>
        </authorList>
    </citation>
    <scope>NUCLEOTIDE SEQUENCE [LARGE SCALE GENOMIC DNA]</scope>
    <source>
        <strain evidence="11">CGMCC 4.7241</strain>
    </source>
</reference>
<evidence type="ECO:0000256" key="1">
    <source>
        <dbReference type="ARBA" id="ARBA00004651"/>
    </source>
</evidence>
<dbReference type="InterPro" id="IPR036259">
    <property type="entry name" value="MFS_trans_sf"/>
</dbReference>
<comment type="subcellular location">
    <subcellularLocation>
        <location evidence="1">Cell membrane</location>
        <topology evidence="1">Multi-pass membrane protein</topology>
    </subcellularLocation>
</comment>
<dbReference type="InterPro" id="IPR011701">
    <property type="entry name" value="MFS"/>
</dbReference>
<evidence type="ECO:0000256" key="2">
    <source>
        <dbReference type="ARBA" id="ARBA00022448"/>
    </source>
</evidence>
<feature type="transmembrane region" description="Helical" evidence="8">
    <location>
        <begin position="164"/>
        <end position="183"/>
    </location>
</feature>
<dbReference type="PRINTS" id="PR01036">
    <property type="entry name" value="TCRTETB"/>
</dbReference>
<dbReference type="PROSITE" id="PS50850">
    <property type="entry name" value="MFS"/>
    <property type="match status" value="1"/>
</dbReference>
<evidence type="ECO:0000259" key="9">
    <source>
        <dbReference type="PROSITE" id="PS50850"/>
    </source>
</evidence>
<name>A0ABV7YC28_9ACTN</name>
<evidence type="ECO:0000256" key="8">
    <source>
        <dbReference type="SAM" id="Phobius"/>
    </source>
</evidence>
<dbReference type="InterPro" id="IPR020846">
    <property type="entry name" value="MFS_dom"/>
</dbReference>
<feature type="transmembrane region" description="Helical" evidence="8">
    <location>
        <begin position="499"/>
        <end position="516"/>
    </location>
</feature>
<feature type="transmembrane region" description="Helical" evidence="8">
    <location>
        <begin position="46"/>
        <end position="64"/>
    </location>
</feature>
<feature type="region of interest" description="Disordered" evidence="7">
    <location>
        <begin position="519"/>
        <end position="539"/>
    </location>
</feature>
<protein>
    <submittedName>
        <fullName evidence="10">DHA2 family efflux MFS transporter permease subunit</fullName>
    </submittedName>
</protein>
<feature type="transmembrane region" description="Helical" evidence="8">
    <location>
        <begin position="7"/>
        <end position="34"/>
    </location>
</feature>
<dbReference type="NCBIfam" id="TIGR00711">
    <property type="entry name" value="efflux_EmrB"/>
    <property type="match status" value="1"/>
</dbReference>
<evidence type="ECO:0000313" key="10">
    <source>
        <dbReference type="EMBL" id="MFC3761545.1"/>
    </source>
</evidence>
<dbReference type="CDD" id="cd17503">
    <property type="entry name" value="MFS_LmrB_MDR_like"/>
    <property type="match status" value="1"/>
</dbReference>
<feature type="transmembrane region" description="Helical" evidence="8">
    <location>
        <begin position="358"/>
        <end position="380"/>
    </location>
</feature>
<dbReference type="InterPro" id="IPR004638">
    <property type="entry name" value="EmrB-like"/>
</dbReference>
<feature type="domain" description="Major facilitator superfamily (MFS) profile" evidence="9">
    <location>
        <begin position="10"/>
        <end position="521"/>
    </location>
</feature>
<evidence type="ECO:0000256" key="6">
    <source>
        <dbReference type="ARBA" id="ARBA00023136"/>
    </source>
</evidence>
<gene>
    <name evidence="10" type="ORF">ACFOUW_11905</name>
</gene>
<evidence type="ECO:0000256" key="5">
    <source>
        <dbReference type="ARBA" id="ARBA00022989"/>
    </source>
</evidence>
<keyword evidence="2" id="KW-0813">Transport</keyword>
<evidence type="ECO:0000256" key="4">
    <source>
        <dbReference type="ARBA" id="ARBA00022692"/>
    </source>
</evidence>
<keyword evidence="6 8" id="KW-0472">Membrane</keyword>
<dbReference type="SUPFAM" id="SSF103473">
    <property type="entry name" value="MFS general substrate transporter"/>
    <property type="match status" value="1"/>
</dbReference>
<feature type="transmembrane region" description="Helical" evidence="8">
    <location>
        <begin position="195"/>
        <end position="214"/>
    </location>
</feature>
<dbReference type="RefSeq" id="WP_205114027.1">
    <property type="nucleotide sequence ID" value="NZ_JAFBCM010000001.1"/>
</dbReference>
<proteinExistence type="predicted"/>
<evidence type="ECO:0000256" key="7">
    <source>
        <dbReference type="SAM" id="MobiDB-lite"/>
    </source>
</evidence>
<feature type="transmembrane region" description="Helical" evidence="8">
    <location>
        <begin position="332"/>
        <end position="352"/>
    </location>
</feature>
<keyword evidence="3" id="KW-1003">Cell membrane</keyword>
<dbReference type="Gene3D" id="1.20.1250.20">
    <property type="entry name" value="MFS general substrate transporter like domains"/>
    <property type="match status" value="1"/>
</dbReference>
<feature type="transmembrane region" description="Helical" evidence="8">
    <location>
        <begin position="135"/>
        <end position="152"/>
    </location>
</feature>
<organism evidence="10 11">
    <name type="scientific">Tenggerimyces flavus</name>
    <dbReference type="NCBI Taxonomy" id="1708749"/>
    <lineage>
        <taxon>Bacteria</taxon>
        <taxon>Bacillati</taxon>
        <taxon>Actinomycetota</taxon>
        <taxon>Actinomycetes</taxon>
        <taxon>Propionibacteriales</taxon>
        <taxon>Nocardioidaceae</taxon>
        <taxon>Tenggerimyces</taxon>
    </lineage>
</organism>
<comment type="caution">
    <text evidence="10">The sequence shown here is derived from an EMBL/GenBank/DDBJ whole genome shotgun (WGS) entry which is preliminary data.</text>
</comment>
<dbReference type="EMBL" id="JBHRZH010000009">
    <property type="protein sequence ID" value="MFC3761545.1"/>
    <property type="molecule type" value="Genomic_DNA"/>
</dbReference>
<dbReference type="Gene3D" id="1.20.1720.10">
    <property type="entry name" value="Multidrug resistance protein D"/>
    <property type="match status" value="1"/>
</dbReference>